<evidence type="ECO:0000256" key="5">
    <source>
        <dbReference type="SAM" id="MobiDB-lite"/>
    </source>
</evidence>
<sequence length="661" mass="72915">MSENLDGAVKGRKRPAPRGTAFYPRQRANHACQVCRARKTKCDNRKPCCSYCLSVGAVCNKSPVDLSSFDPASLKILERLDTLEQVVRQQHLETRSTLAVPLNQTAGTGHHSNITPQRGQSVLPSPSTRKARFLSVLPASPELLLRLPIFRCPIPLPEEPLIEGPFTRAIPATQERQGMFTGLDTTIPGGVNALLDNFFEYVHCKNPVLEEAPTRQLVLSVALEGADWSARSCLALVVCALGRLATPFWSDHVSGSAGPGSAAYTEAHALFQGAQRRMGFLMVPAREDDNDLIASQCLLLSSLYMMCRMYTSYEQHDDPTQSSQSAPSARDSLEQAVYWSAWKSEHELRYCLRLPDFPVAGETTCLYPPLFPTPPAAVSSDSVGEQRQRSSWLFYLAEISLRRLMSRLYGEIATLYSSLTTHIAGTRSTSEKEMHASFLAQLAIIVPEYEEQGRQWAARLPAGLSLEAPAQYDDVCRFVLRGHYTNYRQALYWPFLAHCLGCYSSTPNLSQIPSIQPVPPETKPSGVIPTAFFPRSSPAQVASPSPSTQNPGSRSSATTYLAGQCLEVHVLRVHIDKPGFRHRHHGTLLLLYECVRSAIVLLAAALTGLQMPCGWQDAVVCISDDLIAVWETEMPWLVSWRTFLVETLSQAMGGHNTATSL</sequence>
<dbReference type="InterPro" id="IPR036864">
    <property type="entry name" value="Zn2-C6_fun-type_DNA-bd_sf"/>
</dbReference>
<dbReference type="Gene3D" id="4.10.240.10">
    <property type="entry name" value="Zn(2)-C6 fungal-type DNA-binding domain"/>
    <property type="match status" value="1"/>
</dbReference>
<dbReference type="SUPFAM" id="SSF57701">
    <property type="entry name" value="Zn2/Cys6 DNA-binding domain"/>
    <property type="match status" value="1"/>
</dbReference>
<feature type="compositionally biased region" description="Low complexity" evidence="5">
    <location>
        <begin position="536"/>
        <end position="547"/>
    </location>
</feature>
<dbReference type="SMART" id="SM00066">
    <property type="entry name" value="GAL4"/>
    <property type="match status" value="1"/>
</dbReference>
<keyword evidence="2" id="KW-0238">DNA-binding</keyword>
<evidence type="ECO:0000256" key="4">
    <source>
        <dbReference type="ARBA" id="ARBA00023242"/>
    </source>
</evidence>
<feature type="region of interest" description="Disordered" evidence="5">
    <location>
        <begin position="536"/>
        <end position="556"/>
    </location>
</feature>
<dbReference type="InterPro" id="IPR053181">
    <property type="entry name" value="EcdB-like_regulator"/>
</dbReference>
<reference evidence="7 8" key="1">
    <citation type="submission" date="2024-07" db="EMBL/GenBank/DDBJ databases">
        <title>Section-level genome sequencing and comparative genomics of Aspergillus sections Usti and Cavernicolus.</title>
        <authorList>
            <consortium name="Lawrence Berkeley National Laboratory"/>
            <person name="Nybo J.L."/>
            <person name="Vesth T.C."/>
            <person name="Theobald S."/>
            <person name="Frisvad J.C."/>
            <person name="Larsen T.O."/>
            <person name="Kjaerboelling I."/>
            <person name="Rothschild-Mancinelli K."/>
            <person name="Lyhne E.K."/>
            <person name="Kogle M.E."/>
            <person name="Barry K."/>
            <person name="Clum A."/>
            <person name="Na H."/>
            <person name="Ledsgaard L."/>
            <person name="Lin J."/>
            <person name="Lipzen A."/>
            <person name="Kuo A."/>
            <person name="Riley R."/>
            <person name="Mondo S."/>
            <person name="LaButti K."/>
            <person name="Haridas S."/>
            <person name="Pangalinan J."/>
            <person name="Salamov A.A."/>
            <person name="Simmons B.A."/>
            <person name="Magnuson J.K."/>
            <person name="Chen J."/>
            <person name="Drula E."/>
            <person name="Henrissat B."/>
            <person name="Wiebenga A."/>
            <person name="Lubbers R.J."/>
            <person name="Gomes A.C."/>
            <person name="Makela M.R."/>
            <person name="Stajich J."/>
            <person name="Grigoriev I.V."/>
            <person name="Mortensen U.H."/>
            <person name="De vries R.P."/>
            <person name="Baker S.E."/>
            <person name="Andersen M.R."/>
        </authorList>
    </citation>
    <scope>NUCLEOTIDE SEQUENCE [LARGE SCALE GENOMIC DNA]</scope>
    <source>
        <strain evidence="7 8">CBS 600.67</strain>
    </source>
</reference>
<organism evidence="7 8">
    <name type="scientific">Aspergillus cavernicola</name>
    <dbReference type="NCBI Taxonomy" id="176166"/>
    <lineage>
        <taxon>Eukaryota</taxon>
        <taxon>Fungi</taxon>
        <taxon>Dikarya</taxon>
        <taxon>Ascomycota</taxon>
        <taxon>Pezizomycotina</taxon>
        <taxon>Eurotiomycetes</taxon>
        <taxon>Eurotiomycetidae</taxon>
        <taxon>Eurotiales</taxon>
        <taxon>Aspergillaceae</taxon>
        <taxon>Aspergillus</taxon>
        <taxon>Aspergillus subgen. Nidulantes</taxon>
    </lineage>
</organism>
<name>A0ABR4IKC0_9EURO</name>
<dbReference type="EMBL" id="JBFXLS010000021">
    <property type="protein sequence ID" value="KAL2828186.1"/>
    <property type="molecule type" value="Genomic_DNA"/>
</dbReference>
<keyword evidence="1" id="KW-0805">Transcription regulation</keyword>
<dbReference type="CDD" id="cd12148">
    <property type="entry name" value="fungal_TF_MHR"/>
    <property type="match status" value="1"/>
</dbReference>
<feature type="region of interest" description="Disordered" evidence="5">
    <location>
        <begin position="103"/>
        <end position="125"/>
    </location>
</feature>
<dbReference type="CDD" id="cd00067">
    <property type="entry name" value="GAL4"/>
    <property type="match status" value="1"/>
</dbReference>
<protein>
    <recommendedName>
        <fullName evidence="6">Zn(2)-C6 fungal-type domain-containing protein</fullName>
    </recommendedName>
</protein>
<keyword evidence="4" id="KW-0539">Nucleus</keyword>
<dbReference type="Proteomes" id="UP001610335">
    <property type="component" value="Unassembled WGS sequence"/>
</dbReference>
<evidence type="ECO:0000256" key="1">
    <source>
        <dbReference type="ARBA" id="ARBA00023015"/>
    </source>
</evidence>
<evidence type="ECO:0000256" key="3">
    <source>
        <dbReference type="ARBA" id="ARBA00023163"/>
    </source>
</evidence>
<keyword evidence="8" id="KW-1185">Reference proteome</keyword>
<proteinExistence type="predicted"/>
<evidence type="ECO:0000313" key="7">
    <source>
        <dbReference type="EMBL" id="KAL2828186.1"/>
    </source>
</evidence>
<dbReference type="PROSITE" id="PS50048">
    <property type="entry name" value="ZN2_CY6_FUNGAL_2"/>
    <property type="match status" value="1"/>
</dbReference>
<feature type="region of interest" description="Disordered" evidence="5">
    <location>
        <begin position="1"/>
        <end position="21"/>
    </location>
</feature>
<evidence type="ECO:0000256" key="2">
    <source>
        <dbReference type="ARBA" id="ARBA00023125"/>
    </source>
</evidence>
<evidence type="ECO:0000259" key="6">
    <source>
        <dbReference type="PROSITE" id="PS50048"/>
    </source>
</evidence>
<dbReference type="PANTHER" id="PTHR47785">
    <property type="entry name" value="ZN(II)2CYS6 TRANSCRIPTION FACTOR (EUROFUNG)-RELATED-RELATED"/>
    <property type="match status" value="1"/>
</dbReference>
<dbReference type="Pfam" id="PF00172">
    <property type="entry name" value="Zn_clus"/>
    <property type="match status" value="1"/>
</dbReference>
<keyword evidence="3" id="KW-0804">Transcription</keyword>
<dbReference type="InterPro" id="IPR001138">
    <property type="entry name" value="Zn2Cys6_DnaBD"/>
</dbReference>
<evidence type="ECO:0000313" key="8">
    <source>
        <dbReference type="Proteomes" id="UP001610335"/>
    </source>
</evidence>
<comment type="caution">
    <text evidence="7">The sequence shown here is derived from an EMBL/GenBank/DDBJ whole genome shotgun (WGS) entry which is preliminary data.</text>
</comment>
<accession>A0ABR4IKC0</accession>
<dbReference type="PANTHER" id="PTHR47785:SF5">
    <property type="entry name" value="ZN(II)2CYS6 TRANSCRIPTION FACTOR (EUROFUNG)"/>
    <property type="match status" value="1"/>
</dbReference>
<gene>
    <name evidence="7" type="ORF">BDW59DRAFT_159779</name>
</gene>
<feature type="domain" description="Zn(2)-C6 fungal-type" evidence="6">
    <location>
        <begin position="31"/>
        <end position="59"/>
    </location>
</feature>
<dbReference type="PROSITE" id="PS00463">
    <property type="entry name" value="ZN2_CY6_FUNGAL_1"/>
    <property type="match status" value="1"/>
</dbReference>